<gene>
    <name evidence="1" type="ORF">SAMN00790413_05506</name>
</gene>
<protein>
    <submittedName>
        <fullName evidence="1">Uncharacterized protein</fullName>
    </submittedName>
</protein>
<keyword evidence="2" id="KW-1185">Reference proteome</keyword>
<sequence>MWTAAEATGVRRLDAGDNLLLEWDLRRARSLGVKADNAVLNRTLMYPAHTVKASKELQGDRATTYRSLGEVERVNMAGLQAFVGRTELTLNALAYAERRRLSHSMSYCSHLHLQYSESCD</sequence>
<evidence type="ECO:0000313" key="1">
    <source>
        <dbReference type="EMBL" id="SMB80360.1"/>
    </source>
</evidence>
<reference evidence="1 2" key="1">
    <citation type="submission" date="2017-04" db="EMBL/GenBank/DDBJ databases">
        <authorList>
            <person name="Afonso C.L."/>
            <person name="Miller P.J."/>
            <person name="Scott M.A."/>
            <person name="Spackman E."/>
            <person name="Goraichik I."/>
            <person name="Dimitrov K.M."/>
            <person name="Suarez D.L."/>
            <person name="Swayne D.E."/>
        </authorList>
    </citation>
    <scope>NUCLEOTIDE SEQUENCE [LARGE SCALE GENOMIC DNA]</scope>
    <source>
        <strain evidence="1 2">KR-140</strain>
    </source>
</reference>
<organism evidence="1 2">
    <name type="scientific">Deinococcus hopiensis KR-140</name>
    <dbReference type="NCBI Taxonomy" id="695939"/>
    <lineage>
        <taxon>Bacteria</taxon>
        <taxon>Thermotogati</taxon>
        <taxon>Deinococcota</taxon>
        <taxon>Deinococci</taxon>
        <taxon>Deinococcales</taxon>
        <taxon>Deinococcaceae</taxon>
        <taxon>Deinococcus</taxon>
    </lineage>
</organism>
<name>A0A1W1UH16_9DEIO</name>
<dbReference type="Proteomes" id="UP000192582">
    <property type="component" value="Unassembled WGS sequence"/>
</dbReference>
<dbReference type="STRING" id="695939.SAMN00790413_05506"/>
<dbReference type="AlphaFoldDB" id="A0A1W1UH16"/>
<accession>A0A1W1UH16</accession>
<evidence type="ECO:0000313" key="2">
    <source>
        <dbReference type="Proteomes" id="UP000192582"/>
    </source>
</evidence>
<dbReference type="EMBL" id="FWWU01000004">
    <property type="protein sequence ID" value="SMB80360.1"/>
    <property type="molecule type" value="Genomic_DNA"/>
</dbReference>
<proteinExistence type="predicted"/>